<feature type="domain" description="POTRA" evidence="8">
    <location>
        <begin position="280"/>
        <end position="343"/>
    </location>
</feature>
<evidence type="ECO:0000256" key="3">
    <source>
        <dbReference type="ARBA" id="ARBA00022729"/>
    </source>
</evidence>
<feature type="domain" description="Bacterial surface antigen (D15)" evidence="7">
    <location>
        <begin position="370"/>
        <end position="698"/>
    </location>
</feature>
<keyword evidence="5" id="KW-0998">Cell outer membrane</keyword>
<feature type="region of interest" description="Disordered" evidence="6">
    <location>
        <begin position="433"/>
        <end position="453"/>
    </location>
</feature>
<evidence type="ECO:0000313" key="11">
    <source>
        <dbReference type="Proteomes" id="UP000729733"/>
    </source>
</evidence>
<organism evidence="10 11">
    <name type="scientific">Waterburya agarophytonicola KI4</name>
    <dbReference type="NCBI Taxonomy" id="2874699"/>
    <lineage>
        <taxon>Bacteria</taxon>
        <taxon>Bacillati</taxon>
        <taxon>Cyanobacteriota</taxon>
        <taxon>Cyanophyceae</taxon>
        <taxon>Pleurocapsales</taxon>
        <taxon>Hyellaceae</taxon>
        <taxon>Waterburya</taxon>
        <taxon>Waterburya agarophytonicola</taxon>
    </lineage>
</organism>
<dbReference type="PANTHER" id="PTHR12815">
    <property type="entry name" value="SORTING AND ASSEMBLY MACHINERY SAMM50 PROTEIN FAMILY MEMBER"/>
    <property type="match status" value="1"/>
</dbReference>
<feature type="compositionally biased region" description="Low complexity" evidence="6">
    <location>
        <begin position="88"/>
        <end position="98"/>
    </location>
</feature>
<evidence type="ECO:0000259" key="7">
    <source>
        <dbReference type="Pfam" id="PF01103"/>
    </source>
</evidence>
<gene>
    <name evidence="10" type="ORF">I4641_07030</name>
</gene>
<comment type="subcellular location">
    <subcellularLocation>
        <location evidence="1">Membrane</location>
    </subcellularLocation>
</comment>
<evidence type="ECO:0000256" key="5">
    <source>
        <dbReference type="ARBA" id="ARBA00023237"/>
    </source>
</evidence>
<keyword evidence="4" id="KW-0472">Membrane</keyword>
<keyword evidence="11" id="KW-1185">Reference proteome</keyword>
<dbReference type="InterPro" id="IPR000184">
    <property type="entry name" value="Bac_surfAg_D15"/>
</dbReference>
<dbReference type="Gene3D" id="2.40.160.50">
    <property type="entry name" value="membrane protein fhac: a member of the omp85/tpsb transporter family"/>
    <property type="match status" value="1"/>
</dbReference>
<evidence type="ECO:0000256" key="2">
    <source>
        <dbReference type="ARBA" id="ARBA00022692"/>
    </source>
</evidence>
<dbReference type="EMBL" id="JADWDC010000012">
    <property type="protein sequence ID" value="MCC0176729.1"/>
    <property type="molecule type" value="Genomic_DNA"/>
</dbReference>
<evidence type="ECO:0000313" key="10">
    <source>
        <dbReference type="EMBL" id="MCC0176729.1"/>
    </source>
</evidence>
<evidence type="ECO:0000256" key="4">
    <source>
        <dbReference type="ARBA" id="ARBA00023136"/>
    </source>
</evidence>
<evidence type="ECO:0000256" key="6">
    <source>
        <dbReference type="SAM" id="MobiDB-lite"/>
    </source>
</evidence>
<dbReference type="Gene3D" id="3.10.20.310">
    <property type="entry name" value="membrane protein fhac"/>
    <property type="match status" value="3"/>
</dbReference>
<comment type="caution">
    <text evidence="10">The sequence shown here is derived from an EMBL/GenBank/DDBJ whole genome shotgun (WGS) entry which is preliminary data.</text>
</comment>
<dbReference type="RefSeq" id="WP_229639767.1">
    <property type="nucleotide sequence ID" value="NZ_JADWDC010000012.1"/>
</dbReference>
<sequence>MRLSPIAILILATTLNLGLSLPSKAAKENSRVQSNKIIVANGAALLRNIKPNAIAQNPDGINQKPFETDSNTEVDPNLKLPEFKPPQSESVPENSAENENSEKSQEPRVLVAEVVVEGASEELKDIVYASINTEPGRTTTRTQLQEDVNAVYATGFFQNVEVTPGDTPLGVRITFTVEPNPVLNNVSVITVPQRNPSQVLPPEKITEFFGKNYGQILNLRDLQQGVIKINEWYSENGYELAQVVGAPQVSPEGEVTLILAEGIIEDINVRYFDEDDEPIEGKTKEYIVKREVELKPGDIFKRDTARRDLQRVFGLGIFEDARFSFSPGTDPSKVVVNVDVVEGSSGSISAGAGYSSSGGLFGTVSYQQKNFGGNNQTLGTDISLGNNSLLFDVNFTDPWIGGSESRTSYTVNAFRRRSISLVFNGDNDIETENGNDSPRIIRTGGGISFGRPIPGDPFKPREWSLSTGFQYERVEVRNSDGDISPISRASNGSENLAISDDGTDDLFILRFGANRDRRNNPIQPTQGSVLRLGTEQTIPIGSGSILFNRVRGNFSQYFPINIIRFSDGPETLAFNIQAGTILGDVPPYESFILGGSNSVRGFGDGEVGSGRSYFQATAEYRFPIFKIIGGAFFFDYGTTLGSDDAVPGTPSRVRGLPGAGYGYGLGVRVQSPLGPIRVDYAINDDGGNEIQFGIGEKF</sequence>
<evidence type="ECO:0000259" key="9">
    <source>
        <dbReference type="Pfam" id="PF08479"/>
    </source>
</evidence>
<dbReference type="Pfam" id="PF07244">
    <property type="entry name" value="POTRA"/>
    <property type="match status" value="2"/>
</dbReference>
<dbReference type="Pfam" id="PF08479">
    <property type="entry name" value="POTRA_2"/>
    <property type="match status" value="1"/>
</dbReference>
<evidence type="ECO:0000259" key="8">
    <source>
        <dbReference type="Pfam" id="PF07244"/>
    </source>
</evidence>
<dbReference type="Proteomes" id="UP000729733">
    <property type="component" value="Unassembled WGS sequence"/>
</dbReference>
<dbReference type="PANTHER" id="PTHR12815:SF47">
    <property type="entry name" value="TRANSLOCATION AND ASSEMBLY MODULE SUBUNIT TAMA"/>
    <property type="match status" value="1"/>
</dbReference>
<dbReference type="GO" id="GO:0019867">
    <property type="term" value="C:outer membrane"/>
    <property type="evidence" value="ECO:0007669"/>
    <property type="project" value="InterPro"/>
</dbReference>
<dbReference type="Pfam" id="PF01103">
    <property type="entry name" value="Omp85"/>
    <property type="match status" value="1"/>
</dbReference>
<dbReference type="InterPro" id="IPR013686">
    <property type="entry name" value="Polypept-transport_assoc_ShlB"/>
</dbReference>
<dbReference type="InterPro" id="IPR039910">
    <property type="entry name" value="D15-like"/>
</dbReference>
<keyword evidence="2" id="KW-0812">Transmembrane</keyword>
<keyword evidence="3" id="KW-0732">Signal</keyword>
<proteinExistence type="predicted"/>
<name>A0A964FGK6_9CYAN</name>
<feature type="region of interest" description="Disordered" evidence="6">
    <location>
        <begin position="54"/>
        <end position="109"/>
    </location>
</feature>
<evidence type="ECO:0000256" key="1">
    <source>
        <dbReference type="ARBA" id="ARBA00004370"/>
    </source>
</evidence>
<accession>A0A964FGK6</accession>
<reference evidence="10" key="1">
    <citation type="journal article" date="2021" name="Antonie Van Leeuwenhoek">
        <title>Draft genome and description of Waterburya agarophytonicola gen. nov. sp. nov. (Pleurocapsales, Cyanobacteria): a seaweed symbiont.</title>
        <authorList>
            <person name="Bonthond G."/>
            <person name="Shalygin S."/>
            <person name="Bayer T."/>
            <person name="Weinberger F."/>
        </authorList>
    </citation>
    <scope>NUCLEOTIDE SEQUENCE</scope>
    <source>
        <strain evidence="10">KI4</strain>
    </source>
</reference>
<feature type="domain" description="Polypeptide-transport-associated ShlB-type" evidence="9">
    <location>
        <begin position="197"/>
        <end position="262"/>
    </location>
</feature>
<feature type="domain" description="POTRA" evidence="8">
    <location>
        <begin position="111"/>
        <end position="179"/>
    </location>
</feature>
<dbReference type="AlphaFoldDB" id="A0A964FGK6"/>
<protein>
    <submittedName>
        <fullName evidence="10">BamA/TamA family outer membrane protein</fullName>
    </submittedName>
</protein>
<dbReference type="InterPro" id="IPR010827">
    <property type="entry name" value="BamA/TamA_POTRA"/>
</dbReference>